<sequence length="98" mass="11586">MKSTADCKNIRDVRDSIDFIDRELIGLIGRRAEYVKKAAEFKSSERDVRAADRVETMLKIRKIWAAEENISPEIIEKIYRDLVAYFVAEELHNWKERL</sequence>
<dbReference type="HOGENOM" id="CLU_131518_2_1_10"/>
<dbReference type="STRING" id="762903.Pedsa_2856"/>
<dbReference type="PROSITE" id="PS51168">
    <property type="entry name" value="CHORISMATE_MUT_2"/>
    <property type="match status" value="1"/>
</dbReference>
<dbReference type="PANTHER" id="PTHR38041">
    <property type="entry name" value="CHORISMATE MUTASE"/>
    <property type="match status" value="1"/>
</dbReference>
<evidence type="ECO:0000256" key="1">
    <source>
        <dbReference type="ARBA" id="ARBA00012404"/>
    </source>
</evidence>
<dbReference type="KEGG" id="psn:Pedsa_2856"/>
<reference evidence="4 5" key="1">
    <citation type="journal article" date="2011" name="Stand. Genomic Sci.">
        <title>Complete genome sequence of the gliding, heparinolytic Pedobacter saltans type strain (113).</title>
        <authorList>
            <person name="Liolios K."/>
            <person name="Sikorski J."/>
            <person name="Lu M."/>
            <person name="Nolan M."/>
            <person name="Lapidus A."/>
            <person name="Lucas S."/>
            <person name="Hammon N."/>
            <person name="Deshpande S."/>
            <person name="Cheng J.F."/>
            <person name="Tapia R."/>
            <person name="Han C."/>
            <person name="Goodwin L."/>
            <person name="Pitluck S."/>
            <person name="Huntemann M."/>
            <person name="Ivanova N."/>
            <person name="Pagani I."/>
            <person name="Mavromatis K."/>
            <person name="Ovchinikova G."/>
            <person name="Pati A."/>
            <person name="Chen A."/>
            <person name="Palaniappan K."/>
            <person name="Land M."/>
            <person name="Hauser L."/>
            <person name="Brambilla E.M."/>
            <person name="Kotsyurbenko O."/>
            <person name="Rohde M."/>
            <person name="Tindall B.J."/>
            <person name="Abt B."/>
            <person name="Goker M."/>
            <person name="Detter J.C."/>
            <person name="Woyke T."/>
            <person name="Bristow J."/>
            <person name="Eisen J.A."/>
            <person name="Markowitz V."/>
            <person name="Hugenholtz P."/>
            <person name="Klenk H.P."/>
            <person name="Kyrpides N.C."/>
        </authorList>
    </citation>
    <scope>NUCLEOTIDE SEQUENCE [LARGE SCALE GENOMIC DNA]</scope>
    <source>
        <strain evidence="5">ATCC 51119 / DSM 12145 / JCM 21818 / LMG 10337 / NBRC 100064 / NCIMB 13643</strain>
    </source>
</reference>
<dbReference type="OrthoDB" id="514491at2"/>
<dbReference type="GO" id="GO:0004106">
    <property type="term" value="F:chorismate mutase activity"/>
    <property type="evidence" value="ECO:0007669"/>
    <property type="project" value="UniProtKB-EC"/>
</dbReference>
<dbReference type="SMART" id="SM00830">
    <property type="entry name" value="CM_2"/>
    <property type="match status" value="1"/>
</dbReference>
<dbReference type="EMBL" id="CP002545">
    <property type="protein sequence ID" value="ADY53395.1"/>
    <property type="molecule type" value="Genomic_DNA"/>
</dbReference>
<dbReference type="eggNOG" id="COG1605">
    <property type="taxonomic scope" value="Bacteria"/>
</dbReference>
<dbReference type="AlphaFoldDB" id="F0S8D1"/>
<dbReference type="Pfam" id="PF01817">
    <property type="entry name" value="CM_2"/>
    <property type="match status" value="1"/>
</dbReference>
<dbReference type="GO" id="GO:0046417">
    <property type="term" value="P:chorismate metabolic process"/>
    <property type="evidence" value="ECO:0007669"/>
    <property type="project" value="InterPro"/>
</dbReference>
<dbReference type="InterPro" id="IPR002701">
    <property type="entry name" value="CM_II_prokaryot"/>
</dbReference>
<name>F0S8D1_PSESL</name>
<dbReference type="RefSeq" id="WP_013633880.1">
    <property type="nucleotide sequence ID" value="NC_015177.1"/>
</dbReference>
<keyword evidence="2" id="KW-0413">Isomerase</keyword>
<dbReference type="SUPFAM" id="SSF48600">
    <property type="entry name" value="Chorismate mutase II"/>
    <property type="match status" value="1"/>
</dbReference>
<proteinExistence type="predicted"/>
<dbReference type="InterPro" id="IPR036979">
    <property type="entry name" value="CM_dom_sf"/>
</dbReference>
<dbReference type="InterPro" id="IPR051331">
    <property type="entry name" value="Chorismate_mutase-related"/>
</dbReference>
<evidence type="ECO:0000256" key="2">
    <source>
        <dbReference type="ARBA" id="ARBA00023235"/>
    </source>
</evidence>
<dbReference type="Gene3D" id="1.20.59.10">
    <property type="entry name" value="Chorismate mutase"/>
    <property type="match status" value="1"/>
</dbReference>
<dbReference type="InterPro" id="IPR036263">
    <property type="entry name" value="Chorismate_II_sf"/>
</dbReference>
<gene>
    <name evidence="4" type="ordered locus">Pedsa_2856</name>
</gene>
<evidence type="ECO:0000313" key="4">
    <source>
        <dbReference type="EMBL" id="ADY53395.1"/>
    </source>
</evidence>
<organism evidence="4 5">
    <name type="scientific">Pseudopedobacter saltans (strain ATCC 51119 / DSM 12145 / JCM 21818 / CCUG 39354 / LMG 10337 / NBRC 100064 / NCIMB 13643)</name>
    <name type="common">Pedobacter saltans</name>
    <dbReference type="NCBI Taxonomy" id="762903"/>
    <lineage>
        <taxon>Bacteria</taxon>
        <taxon>Pseudomonadati</taxon>
        <taxon>Bacteroidota</taxon>
        <taxon>Sphingobacteriia</taxon>
        <taxon>Sphingobacteriales</taxon>
        <taxon>Sphingobacteriaceae</taxon>
        <taxon>Pseudopedobacter</taxon>
    </lineage>
</organism>
<dbReference type="EC" id="5.4.99.5" evidence="1"/>
<accession>F0S8D1</accession>
<dbReference type="GO" id="GO:0009697">
    <property type="term" value="P:salicylic acid biosynthetic process"/>
    <property type="evidence" value="ECO:0007669"/>
    <property type="project" value="TreeGrafter"/>
</dbReference>
<protein>
    <recommendedName>
        <fullName evidence="1">chorismate mutase</fullName>
        <ecNumber evidence="1">5.4.99.5</ecNumber>
    </recommendedName>
</protein>
<feature type="domain" description="Chorismate mutase" evidence="3">
    <location>
        <begin position="4"/>
        <end position="94"/>
    </location>
</feature>
<dbReference type="PANTHER" id="PTHR38041:SF1">
    <property type="entry name" value="CHORISMATE MUTASE"/>
    <property type="match status" value="1"/>
</dbReference>
<keyword evidence="5" id="KW-1185">Reference proteome</keyword>
<evidence type="ECO:0000259" key="3">
    <source>
        <dbReference type="PROSITE" id="PS51168"/>
    </source>
</evidence>
<reference evidence="5" key="2">
    <citation type="submission" date="2011-02" db="EMBL/GenBank/DDBJ databases">
        <title>The complete genome of Pedobacter saltans DSM 12145.</title>
        <authorList>
            <consortium name="US DOE Joint Genome Institute (JGI-PGF)"/>
            <person name="Lucas S."/>
            <person name="Copeland A."/>
            <person name="Lapidus A."/>
            <person name="Bruce D."/>
            <person name="Goodwin L."/>
            <person name="Pitluck S."/>
            <person name="Kyrpides N."/>
            <person name="Mavromatis K."/>
            <person name="Pagani I."/>
            <person name="Ivanova N."/>
            <person name="Ovchinnikova G."/>
            <person name="Lu M."/>
            <person name="Detter J.C."/>
            <person name="Han C."/>
            <person name="Land M."/>
            <person name="Hauser L."/>
            <person name="Markowitz V."/>
            <person name="Cheng J.-F."/>
            <person name="Hugenholtz P."/>
            <person name="Woyke T."/>
            <person name="Wu D."/>
            <person name="Tindall B."/>
            <person name="Pomrenke H.G."/>
            <person name="Brambilla E."/>
            <person name="Klenk H.-P."/>
            <person name="Eisen J.A."/>
        </authorList>
    </citation>
    <scope>NUCLEOTIDE SEQUENCE [LARGE SCALE GENOMIC DNA]</scope>
    <source>
        <strain evidence="5">ATCC 51119 / DSM 12145 / JCM 21818 / LMG 10337 / NBRC 100064 / NCIMB 13643</strain>
    </source>
</reference>
<evidence type="ECO:0000313" key="5">
    <source>
        <dbReference type="Proteomes" id="UP000000310"/>
    </source>
</evidence>
<dbReference type="Proteomes" id="UP000000310">
    <property type="component" value="Chromosome"/>
</dbReference>